<evidence type="ECO:0000256" key="1">
    <source>
        <dbReference type="SAM" id="Phobius"/>
    </source>
</evidence>
<dbReference type="OrthoDB" id="1939605at2759"/>
<dbReference type="SUPFAM" id="SSF81383">
    <property type="entry name" value="F-box domain"/>
    <property type="match status" value="1"/>
</dbReference>
<evidence type="ECO:0000259" key="2">
    <source>
        <dbReference type="Pfam" id="PF00646"/>
    </source>
</evidence>
<dbReference type="EMBL" id="JAKUCV010007325">
    <property type="protein sequence ID" value="KAJ4823900.1"/>
    <property type="molecule type" value="Genomic_DNA"/>
</dbReference>
<sequence length="133" mass="15268">MGKSMKKQELVPDDLIVEILSRLPTKSLDRFRGVSILNGNPHWLSNDDLSKHDDEDWVLYCGSSRRFLKERSLMLRFDLEGETLIQVPQSRGKYFCDTASLAAFRANFVPFVLVILSFLYVGNEGVHQLLYLS</sequence>
<reference evidence="3" key="1">
    <citation type="submission" date="2022-02" db="EMBL/GenBank/DDBJ databases">
        <authorList>
            <person name="Henning P.M."/>
            <person name="McCubbin A.G."/>
            <person name="Shore J.S."/>
        </authorList>
    </citation>
    <scope>NUCLEOTIDE SEQUENCE</scope>
    <source>
        <strain evidence="3">F60SS</strain>
        <tissue evidence="3">Leaves</tissue>
    </source>
</reference>
<reference evidence="3" key="2">
    <citation type="journal article" date="2023" name="Plants (Basel)">
        <title>Annotation of the Turnera subulata (Passifloraceae) Draft Genome Reveals the S-Locus Evolved after the Divergence of Turneroideae from Passifloroideae in a Stepwise Manner.</title>
        <authorList>
            <person name="Henning P.M."/>
            <person name="Roalson E.H."/>
            <person name="Mir W."/>
            <person name="McCubbin A.G."/>
            <person name="Shore J.S."/>
        </authorList>
    </citation>
    <scope>NUCLEOTIDE SEQUENCE</scope>
    <source>
        <strain evidence="3">F60SS</strain>
    </source>
</reference>
<dbReference type="AlphaFoldDB" id="A0A9Q0F2M2"/>
<dbReference type="InterPro" id="IPR036047">
    <property type="entry name" value="F-box-like_dom_sf"/>
</dbReference>
<gene>
    <name evidence="3" type="ORF">Tsubulata_026746</name>
</gene>
<organism evidence="3 4">
    <name type="scientific">Turnera subulata</name>
    <dbReference type="NCBI Taxonomy" id="218843"/>
    <lineage>
        <taxon>Eukaryota</taxon>
        <taxon>Viridiplantae</taxon>
        <taxon>Streptophyta</taxon>
        <taxon>Embryophyta</taxon>
        <taxon>Tracheophyta</taxon>
        <taxon>Spermatophyta</taxon>
        <taxon>Magnoliopsida</taxon>
        <taxon>eudicotyledons</taxon>
        <taxon>Gunneridae</taxon>
        <taxon>Pentapetalae</taxon>
        <taxon>rosids</taxon>
        <taxon>fabids</taxon>
        <taxon>Malpighiales</taxon>
        <taxon>Passifloraceae</taxon>
        <taxon>Turnera</taxon>
    </lineage>
</organism>
<name>A0A9Q0F2M2_9ROSI</name>
<keyword evidence="4" id="KW-1185">Reference proteome</keyword>
<evidence type="ECO:0000313" key="3">
    <source>
        <dbReference type="EMBL" id="KAJ4823900.1"/>
    </source>
</evidence>
<feature type="transmembrane region" description="Helical" evidence="1">
    <location>
        <begin position="101"/>
        <end position="121"/>
    </location>
</feature>
<accession>A0A9Q0F2M2</accession>
<comment type="caution">
    <text evidence="3">The sequence shown here is derived from an EMBL/GenBank/DDBJ whole genome shotgun (WGS) entry which is preliminary data.</text>
</comment>
<dbReference type="Pfam" id="PF00646">
    <property type="entry name" value="F-box"/>
    <property type="match status" value="1"/>
</dbReference>
<protein>
    <recommendedName>
        <fullName evidence="2">F-box domain-containing protein</fullName>
    </recommendedName>
</protein>
<proteinExistence type="predicted"/>
<dbReference type="Proteomes" id="UP001141552">
    <property type="component" value="Unassembled WGS sequence"/>
</dbReference>
<keyword evidence="1" id="KW-1133">Transmembrane helix</keyword>
<dbReference type="InterPro" id="IPR001810">
    <property type="entry name" value="F-box_dom"/>
</dbReference>
<keyword evidence="1" id="KW-0472">Membrane</keyword>
<feature type="domain" description="F-box" evidence="2">
    <location>
        <begin position="12"/>
        <end position="35"/>
    </location>
</feature>
<keyword evidence="1" id="KW-0812">Transmembrane</keyword>
<evidence type="ECO:0000313" key="4">
    <source>
        <dbReference type="Proteomes" id="UP001141552"/>
    </source>
</evidence>